<proteinExistence type="predicted"/>
<evidence type="ECO:0000313" key="1">
    <source>
        <dbReference type="EMBL" id="AVO48314.1"/>
    </source>
</evidence>
<evidence type="ECO:0008006" key="3">
    <source>
        <dbReference type="Google" id="ProtNLM"/>
    </source>
</evidence>
<name>A0A2R3Q9G4_9BURK</name>
<dbReference type="Proteomes" id="UP000237925">
    <property type="component" value="Chromosome"/>
</dbReference>
<dbReference type="AlphaFoldDB" id="A0A2R3Q9G4"/>
<dbReference type="Pfam" id="PF11903">
    <property type="entry name" value="ParD_like"/>
    <property type="match status" value="1"/>
</dbReference>
<accession>A0A2R3Q9G4</accession>
<dbReference type="RefSeq" id="WP_106682794.1">
    <property type="nucleotide sequence ID" value="NZ_CP027667.1"/>
</dbReference>
<organism evidence="1 2">
    <name type="scientific">Melaminivora suipulveris</name>
    <dbReference type="NCBI Taxonomy" id="2109913"/>
    <lineage>
        <taxon>Bacteria</taxon>
        <taxon>Pseudomonadati</taxon>
        <taxon>Pseudomonadota</taxon>
        <taxon>Betaproteobacteria</taxon>
        <taxon>Burkholderiales</taxon>
        <taxon>Comamonadaceae</taxon>
        <taxon>Melaminivora</taxon>
    </lineage>
</organism>
<dbReference type="KEGG" id="mela:C6568_02895"/>
<sequence length="79" mass="8811">MNTSTTIRIDQTLYEQACADAVGEHRTIAGQIEYWARVGRAALDNPDLPVGFIAETLASLVYLEAVGPHENFYRDLKRS</sequence>
<evidence type="ECO:0000313" key="2">
    <source>
        <dbReference type="Proteomes" id="UP000237925"/>
    </source>
</evidence>
<reference evidence="1 2" key="1">
    <citation type="submission" date="2018-03" db="EMBL/GenBank/DDBJ databases">
        <title>Genome sequencing of Melaminivora sp.</title>
        <authorList>
            <person name="Kim S.-J."/>
            <person name="Heo J."/>
            <person name="Ahn J.-H."/>
            <person name="Kwon S.-W."/>
        </authorList>
    </citation>
    <scope>NUCLEOTIDE SEQUENCE [LARGE SCALE GENOMIC DNA]</scope>
    <source>
        <strain evidence="1 2">SC2-9</strain>
    </source>
</reference>
<dbReference type="InterPro" id="IPR021831">
    <property type="entry name" value="ParD-like"/>
</dbReference>
<protein>
    <recommendedName>
        <fullName evidence="3">ParD-like family protein</fullName>
    </recommendedName>
</protein>
<keyword evidence="2" id="KW-1185">Reference proteome</keyword>
<dbReference type="OrthoDB" id="5422561at2"/>
<gene>
    <name evidence="1" type="ORF">C6568_02895</name>
</gene>
<dbReference type="EMBL" id="CP027667">
    <property type="protein sequence ID" value="AVO48314.1"/>
    <property type="molecule type" value="Genomic_DNA"/>
</dbReference>